<organism evidence="3 4">
    <name type="scientific">Streptomyces huasconensis</name>
    <dbReference type="NCBI Taxonomy" id="1854574"/>
    <lineage>
        <taxon>Bacteria</taxon>
        <taxon>Bacillati</taxon>
        <taxon>Actinomycetota</taxon>
        <taxon>Actinomycetes</taxon>
        <taxon>Kitasatosporales</taxon>
        <taxon>Streptomycetaceae</taxon>
        <taxon>Streptomyces</taxon>
    </lineage>
</organism>
<keyword evidence="4" id="KW-1185">Reference proteome</keyword>
<protein>
    <recommendedName>
        <fullName evidence="5">Transmembrane protein</fullName>
    </recommendedName>
</protein>
<dbReference type="Proteomes" id="UP001553843">
    <property type="component" value="Unassembled WGS sequence"/>
</dbReference>
<dbReference type="RefSeq" id="WP_359780827.1">
    <property type="nucleotide sequence ID" value="NZ_JBEYRR010000008.1"/>
</dbReference>
<evidence type="ECO:0000313" key="4">
    <source>
        <dbReference type="Proteomes" id="UP001553843"/>
    </source>
</evidence>
<feature type="transmembrane region" description="Helical" evidence="2">
    <location>
        <begin position="90"/>
        <end position="108"/>
    </location>
</feature>
<keyword evidence="2" id="KW-0812">Transmembrane</keyword>
<feature type="compositionally biased region" description="Pro residues" evidence="1">
    <location>
        <begin position="38"/>
        <end position="51"/>
    </location>
</feature>
<evidence type="ECO:0000313" key="3">
    <source>
        <dbReference type="EMBL" id="MEW2365600.1"/>
    </source>
</evidence>
<gene>
    <name evidence="3" type="ORF">AB0887_27075</name>
</gene>
<evidence type="ECO:0008006" key="5">
    <source>
        <dbReference type="Google" id="ProtNLM"/>
    </source>
</evidence>
<keyword evidence="2" id="KW-0472">Membrane</keyword>
<reference evidence="3 4" key="1">
    <citation type="submission" date="2024-06" db="EMBL/GenBank/DDBJ databases">
        <title>The Natural Products Discovery Center: Release of the First 8490 Sequenced Strains for Exploring Actinobacteria Biosynthetic Diversity.</title>
        <authorList>
            <person name="Kalkreuter E."/>
            <person name="Kautsar S.A."/>
            <person name="Yang D."/>
            <person name="Bader C.D."/>
            <person name="Teijaro C.N."/>
            <person name="Fluegel L."/>
            <person name="Davis C.M."/>
            <person name="Simpson J.R."/>
            <person name="Lauterbach L."/>
            <person name="Steele A.D."/>
            <person name="Gui C."/>
            <person name="Meng S."/>
            <person name="Li G."/>
            <person name="Viehrig K."/>
            <person name="Ye F."/>
            <person name="Su P."/>
            <person name="Kiefer A.F."/>
            <person name="Nichols A."/>
            <person name="Cepeda A.J."/>
            <person name="Yan W."/>
            <person name="Fan B."/>
            <person name="Jiang Y."/>
            <person name="Adhikari A."/>
            <person name="Zheng C.-J."/>
            <person name="Schuster L."/>
            <person name="Cowan T.M."/>
            <person name="Smanski M.J."/>
            <person name="Chevrette M.G."/>
            <person name="De Carvalho L.P.S."/>
            <person name="Shen B."/>
        </authorList>
    </citation>
    <scope>NUCLEOTIDE SEQUENCE [LARGE SCALE GENOMIC DNA]</scope>
    <source>
        <strain evidence="3 4">NPDC047833</strain>
    </source>
</reference>
<accession>A0ABV3M1K9</accession>
<feature type="transmembrane region" description="Helical" evidence="2">
    <location>
        <begin position="64"/>
        <end position="84"/>
    </location>
</feature>
<feature type="region of interest" description="Disordered" evidence="1">
    <location>
        <begin position="26"/>
        <end position="57"/>
    </location>
</feature>
<keyword evidence="2" id="KW-1133">Transmembrane helix</keyword>
<dbReference type="EMBL" id="JBEYRS010000012">
    <property type="protein sequence ID" value="MEW2365600.1"/>
    <property type="molecule type" value="Genomic_DNA"/>
</dbReference>
<feature type="region of interest" description="Disordered" evidence="1">
    <location>
        <begin position="127"/>
        <end position="152"/>
    </location>
</feature>
<evidence type="ECO:0000256" key="1">
    <source>
        <dbReference type="SAM" id="MobiDB-lite"/>
    </source>
</evidence>
<sequence length="152" mass="16256">MPDPAVPMSEEVAEQTAKQIINAAYQPTSFRDDRPLPQYGPTPPVPQPGRPPMSSKAVDDTARMLGASVLVAASGGSATAILWASGHANPVVVALVFGAPTALVLAIGRLTKKAKDSLPDEHHYHYEGPVYQDQRHVHSSTRGVWAKTNNQQ</sequence>
<comment type="caution">
    <text evidence="3">The sequence shown here is derived from an EMBL/GenBank/DDBJ whole genome shotgun (WGS) entry which is preliminary data.</text>
</comment>
<name>A0ABV3M1K9_9ACTN</name>
<proteinExistence type="predicted"/>
<evidence type="ECO:0000256" key="2">
    <source>
        <dbReference type="SAM" id="Phobius"/>
    </source>
</evidence>